<reference evidence="10" key="1">
    <citation type="journal article" date="2014" name="Int. J. Syst. Evol. Microbiol.">
        <title>Complete genome sequence of Corynebacterium casei LMG S-19264T (=DSM 44701T), isolated from a smear-ripened cheese.</title>
        <authorList>
            <consortium name="US DOE Joint Genome Institute (JGI-PGF)"/>
            <person name="Walter F."/>
            <person name="Albersmeier A."/>
            <person name="Kalinowski J."/>
            <person name="Ruckert C."/>
        </authorList>
    </citation>
    <scope>NUCLEOTIDE SEQUENCE</scope>
    <source>
        <strain evidence="10">KCTC 22169</strain>
    </source>
</reference>
<dbReference type="InterPro" id="IPR043472">
    <property type="entry name" value="Macro_dom-like"/>
</dbReference>
<evidence type="ECO:0000256" key="7">
    <source>
        <dbReference type="ARBA" id="ARBA00023211"/>
    </source>
</evidence>
<dbReference type="PANTHER" id="PTHR11963:SF23">
    <property type="entry name" value="CYTOSOL AMINOPEPTIDASE"/>
    <property type="match status" value="1"/>
</dbReference>
<evidence type="ECO:0000256" key="5">
    <source>
        <dbReference type="ARBA" id="ARBA00022670"/>
    </source>
</evidence>
<dbReference type="SUPFAM" id="SSF52949">
    <property type="entry name" value="Macro domain-like"/>
    <property type="match status" value="1"/>
</dbReference>
<evidence type="ECO:0000256" key="4">
    <source>
        <dbReference type="ARBA" id="ARBA00022438"/>
    </source>
</evidence>
<dbReference type="Proteomes" id="UP000626148">
    <property type="component" value="Unassembled WGS sequence"/>
</dbReference>
<comment type="function">
    <text evidence="8">Presumably involved in the processing and regular turnover of intracellular proteins. Catalyzes the removal of unsubstituted N-terminal amino acids from various peptides.</text>
</comment>
<evidence type="ECO:0000313" key="10">
    <source>
        <dbReference type="EMBL" id="GGX64330.1"/>
    </source>
</evidence>
<proteinExistence type="inferred from homology"/>
<comment type="similarity">
    <text evidence="3 8">Belongs to the peptidase M17 family.</text>
</comment>
<dbReference type="InterPro" id="IPR008283">
    <property type="entry name" value="Peptidase_M17_N"/>
</dbReference>
<keyword evidence="5 8" id="KW-0645">Protease</keyword>
<dbReference type="CDD" id="cd00433">
    <property type="entry name" value="Peptidase_M17"/>
    <property type="match status" value="1"/>
</dbReference>
<comment type="catalytic activity">
    <reaction evidence="2 8">
        <text>Release of an N-terminal amino acid, preferentially leucine, but not glutamic or aspartic acids.</text>
        <dbReference type="EC" id="3.4.11.10"/>
    </reaction>
</comment>
<dbReference type="InterPro" id="IPR011356">
    <property type="entry name" value="Leucine_aapep/pepB"/>
</dbReference>
<dbReference type="EC" id="3.4.11.10" evidence="8"/>
<keyword evidence="6 8" id="KW-0378">Hydrolase</keyword>
<comment type="catalytic activity">
    <reaction evidence="1 8">
        <text>Release of an N-terminal amino acid, Xaa-|-Yaa-, in which Xaa is preferably Leu, but may be other amino acids including Pro although not Arg or Lys, and Yaa may be Pro. Amino acid amides and methyl esters are also readily hydrolyzed, but rates on arylamides are exceedingly low.</text>
        <dbReference type="EC" id="3.4.11.1"/>
    </reaction>
</comment>
<dbReference type="InterPro" id="IPR023042">
    <property type="entry name" value="Peptidase_M17_leu_NH2_pept"/>
</dbReference>
<dbReference type="GO" id="GO:0006508">
    <property type="term" value="P:proteolysis"/>
    <property type="evidence" value="ECO:0007669"/>
    <property type="project" value="UniProtKB-KW"/>
</dbReference>
<evidence type="ECO:0000313" key="11">
    <source>
        <dbReference type="Proteomes" id="UP000626148"/>
    </source>
</evidence>
<dbReference type="GO" id="GO:0030145">
    <property type="term" value="F:manganese ion binding"/>
    <property type="evidence" value="ECO:0007669"/>
    <property type="project" value="UniProtKB-UniRule"/>
</dbReference>
<keyword evidence="4 8" id="KW-0031">Aminopeptidase</keyword>
<feature type="binding site" evidence="8">
    <location>
        <position position="344"/>
    </location>
    <ligand>
        <name>Mn(2+)</name>
        <dbReference type="ChEBI" id="CHEBI:29035"/>
        <label>1</label>
    </ligand>
</feature>
<protein>
    <recommendedName>
        <fullName evidence="8">Probable cytosol aminopeptidase</fullName>
        <ecNumber evidence="8">3.4.11.1</ecNumber>
    </recommendedName>
    <alternativeName>
        <fullName evidence="8">Leucine aminopeptidase</fullName>
        <shortName evidence="8">LAP</shortName>
        <ecNumber evidence="8">3.4.11.10</ecNumber>
    </alternativeName>
    <alternativeName>
        <fullName evidence="8">Leucyl aminopeptidase</fullName>
    </alternativeName>
</protein>
<name>A0A918NDD1_9GAMM</name>
<dbReference type="SUPFAM" id="SSF53187">
    <property type="entry name" value="Zn-dependent exopeptidases"/>
    <property type="match status" value="1"/>
</dbReference>
<dbReference type="NCBIfam" id="NF002073">
    <property type="entry name" value="PRK00913.1-2"/>
    <property type="match status" value="1"/>
</dbReference>
<organism evidence="10 11">
    <name type="scientific">Saccharospirillum salsuginis</name>
    <dbReference type="NCBI Taxonomy" id="418750"/>
    <lineage>
        <taxon>Bacteria</taxon>
        <taxon>Pseudomonadati</taxon>
        <taxon>Pseudomonadota</taxon>
        <taxon>Gammaproteobacteria</taxon>
        <taxon>Oceanospirillales</taxon>
        <taxon>Saccharospirillaceae</taxon>
        <taxon>Saccharospirillum</taxon>
    </lineage>
</organism>
<feature type="binding site" evidence="8">
    <location>
        <position position="285"/>
    </location>
    <ligand>
        <name>Mn(2+)</name>
        <dbReference type="ChEBI" id="CHEBI:29035"/>
        <label>2</label>
    </ligand>
</feature>
<dbReference type="Pfam" id="PF00883">
    <property type="entry name" value="Peptidase_M17"/>
    <property type="match status" value="1"/>
</dbReference>
<dbReference type="Pfam" id="PF02789">
    <property type="entry name" value="Peptidase_M17_N"/>
    <property type="match status" value="1"/>
</dbReference>
<dbReference type="PANTHER" id="PTHR11963">
    <property type="entry name" value="LEUCINE AMINOPEPTIDASE-RELATED"/>
    <property type="match status" value="1"/>
</dbReference>
<dbReference type="RefSeq" id="WP_189611104.1">
    <property type="nucleotide sequence ID" value="NZ_BMXR01000009.1"/>
</dbReference>
<feature type="binding site" evidence="8">
    <location>
        <position position="346"/>
    </location>
    <ligand>
        <name>Mn(2+)</name>
        <dbReference type="ChEBI" id="CHEBI:29035"/>
        <label>1</label>
    </ligand>
</feature>
<evidence type="ECO:0000256" key="1">
    <source>
        <dbReference type="ARBA" id="ARBA00000135"/>
    </source>
</evidence>
<feature type="binding site" evidence="8">
    <location>
        <position position="267"/>
    </location>
    <ligand>
        <name>Mn(2+)</name>
        <dbReference type="ChEBI" id="CHEBI:29035"/>
        <label>1</label>
    </ligand>
</feature>
<accession>A0A918NDD1</accession>
<evidence type="ECO:0000256" key="3">
    <source>
        <dbReference type="ARBA" id="ARBA00009528"/>
    </source>
</evidence>
<evidence type="ECO:0000256" key="6">
    <source>
        <dbReference type="ARBA" id="ARBA00022801"/>
    </source>
</evidence>
<feature type="active site" evidence="8">
    <location>
        <position position="274"/>
    </location>
</feature>
<comment type="subcellular location">
    <subcellularLocation>
        <location evidence="8">Cytoplasm</location>
    </subcellularLocation>
</comment>
<reference evidence="10" key="2">
    <citation type="submission" date="2020-09" db="EMBL/GenBank/DDBJ databases">
        <authorList>
            <person name="Sun Q."/>
            <person name="Kim S."/>
        </authorList>
    </citation>
    <scope>NUCLEOTIDE SEQUENCE</scope>
    <source>
        <strain evidence="10">KCTC 22169</strain>
    </source>
</reference>
<comment type="caution">
    <text evidence="10">The sequence shown here is derived from an EMBL/GenBank/DDBJ whole genome shotgun (WGS) entry which is preliminary data.</text>
</comment>
<dbReference type="HAMAP" id="MF_00181">
    <property type="entry name" value="Cytosol_peptidase_M17"/>
    <property type="match status" value="1"/>
</dbReference>
<feature type="active site" evidence="8">
    <location>
        <position position="348"/>
    </location>
</feature>
<feature type="binding site" evidence="8">
    <location>
        <position position="346"/>
    </location>
    <ligand>
        <name>Mn(2+)</name>
        <dbReference type="ChEBI" id="CHEBI:29035"/>
        <label>2</label>
    </ligand>
</feature>
<dbReference type="InterPro" id="IPR000819">
    <property type="entry name" value="Peptidase_M17_C"/>
</dbReference>
<dbReference type="Gene3D" id="3.40.630.10">
    <property type="entry name" value="Zn peptidases"/>
    <property type="match status" value="1"/>
</dbReference>
<dbReference type="GO" id="GO:0005737">
    <property type="term" value="C:cytoplasm"/>
    <property type="evidence" value="ECO:0007669"/>
    <property type="project" value="UniProtKB-SubCell"/>
</dbReference>
<feature type="binding site" evidence="8">
    <location>
        <position position="262"/>
    </location>
    <ligand>
        <name>Mn(2+)</name>
        <dbReference type="ChEBI" id="CHEBI:29035"/>
        <label>2</label>
    </ligand>
</feature>
<keyword evidence="7 8" id="KW-0464">Manganese</keyword>
<feature type="domain" description="Cytosol aminopeptidase" evidence="9">
    <location>
        <begin position="342"/>
        <end position="349"/>
    </location>
</feature>
<gene>
    <name evidence="8 10" type="primary">pepA</name>
    <name evidence="10" type="ORF">GCM10007392_35080</name>
</gene>
<dbReference type="GO" id="GO:0070006">
    <property type="term" value="F:metalloaminopeptidase activity"/>
    <property type="evidence" value="ECO:0007669"/>
    <property type="project" value="InterPro"/>
</dbReference>
<comment type="cofactor">
    <cofactor evidence="8">
        <name>Mn(2+)</name>
        <dbReference type="ChEBI" id="CHEBI:29035"/>
    </cofactor>
    <text evidence="8">Binds 2 manganese ions per subunit.</text>
</comment>
<dbReference type="Gene3D" id="3.40.220.10">
    <property type="entry name" value="Leucine Aminopeptidase, subunit E, domain 1"/>
    <property type="match status" value="1"/>
</dbReference>
<evidence type="ECO:0000256" key="8">
    <source>
        <dbReference type="HAMAP-Rule" id="MF_00181"/>
    </source>
</evidence>
<keyword evidence="8" id="KW-0479">Metal-binding</keyword>
<sequence>MQFTVNAGSLESIETDALILFHFEDEDTASLTALTDKNEKLLTRLRDANLLSAKLGQVTPLLGHTDLPASQVLIIGAGKQAEFGENQFVKVMKAVSGALKTAQVGTASLALDDIKPRERTVQWSAEKATELLLTGLYQYDTTKSKKADPNKLEALSFLAQEQNLDLAIKTGKALAHGRNVARELGDLPANVCNPLYLAEQAENLADAYDEVSVEILGQEELEALGMGSYLAVTQGSANPPRLIVMKYQGGSDDQKPHVLVGKGLTFDAGGISLKPAQGMEDMKYDMLGAASVFGTLSTIAELKPAINVIGIVAAAENMCSGTATRPGDVVTSMSGKTIEIINTDAEGRLVLCDALTYAERFEPATVIDIATLTGAIVIGLGHHPTAIYANDEELQQQIRSAGEANWDRGWPMPLWEDYREELESPFADLRNIGQGRAGGSITAAIFLNEFTKAYKWAHLDIAGTGWTSAKEGATGRPVGMLTQYLLDRLS</sequence>
<keyword evidence="8" id="KW-0963">Cytoplasm</keyword>
<keyword evidence="11" id="KW-1185">Reference proteome</keyword>
<dbReference type="NCBIfam" id="NF002074">
    <property type="entry name" value="PRK00913.1-4"/>
    <property type="match status" value="1"/>
</dbReference>
<dbReference type="PROSITE" id="PS00631">
    <property type="entry name" value="CYTOSOL_AP"/>
    <property type="match status" value="1"/>
</dbReference>
<evidence type="ECO:0000256" key="2">
    <source>
        <dbReference type="ARBA" id="ARBA00000967"/>
    </source>
</evidence>
<dbReference type="EMBL" id="BMXR01000009">
    <property type="protein sequence ID" value="GGX64330.1"/>
    <property type="molecule type" value="Genomic_DNA"/>
</dbReference>
<dbReference type="EC" id="3.4.11.1" evidence="8"/>
<dbReference type="PRINTS" id="PR00481">
    <property type="entry name" value="LAMNOPPTDASE"/>
</dbReference>
<evidence type="ECO:0000259" key="9">
    <source>
        <dbReference type="PROSITE" id="PS00631"/>
    </source>
</evidence>
<feature type="binding site" evidence="8">
    <location>
        <position position="267"/>
    </location>
    <ligand>
        <name>Mn(2+)</name>
        <dbReference type="ChEBI" id="CHEBI:29035"/>
        <label>2</label>
    </ligand>
</feature>
<dbReference type="AlphaFoldDB" id="A0A918NDD1"/>